<dbReference type="PRINTS" id="PR00081">
    <property type="entry name" value="GDHRDH"/>
</dbReference>
<dbReference type="GO" id="GO:0003939">
    <property type="term" value="F:L-iditol 2-dehydrogenase (NAD+) activity"/>
    <property type="evidence" value="ECO:0007669"/>
    <property type="project" value="TreeGrafter"/>
</dbReference>
<dbReference type="RefSeq" id="XP_007917752.1">
    <property type="nucleotide sequence ID" value="XM_007919561.1"/>
</dbReference>
<evidence type="ECO:0000256" key="16">
    <source>
        <dbReference type="ARBA" id="ARBA00049317"/>
    </source>
</evidence>
<dbReference type="Gene3D" id="3.40.50.720">
    <property type="entry name" value="NAD(P)-binding Rossmann-like Domain"/>
    <property type="match status" value="2"/>
</dbReference>
<accession>R8BDM2</accession>
<dbReference type="eggNOG" id="KOG0725">
    <property type="taxonomic scope" value="Eukaryota"/>
</dbReference>
<keyword evidence="6" id="KW-0054">Arabinose catabolism</keyword>
<evidence type="ECO:0000256" key="7">
    <source>
        <dbReference type="ARBA" id="ARBA00023002"/>
    </source>
</evidence>
<keyword evidence="4 17" id="KW-0862">Zinc</keyword>
<organism evidence="19 20">
    <name type="scientific">Phaeoacremonium minimum (strain UCR-PA7)</name>
    <name type="common">Esca disease fungus</name>
    <name type="synonym">Togninia minima</name>
    <dbReference type="NCBI Taxonomy" id="1286976"/>
    <lineage>
        <taxon>Eukaryota</taxon>
        <taxon>Fungi</taxon>
        <taxon>Dikarya</taxon>
        <taxon>Ascomycota</taxon>
        <taxon>Pezizomycotina</taxon>
        <taxon>Sordariomycetes</taxon>
        <taxon>Sordariomycetidae</taxon>
        <taxon>Togniniales</taxon>
        <taxon>Togniniaceae</taxon>
        <taxon>Phaeoacremonium</taxon>
    </lineage>
</organism>
<dbReference type="PROSITE" id="PS00059">
    <property type="entry name" value="ADH_ZINC"/>
    <property type="match status" value="1"/>
</dbReference>
<dbReference type="GeneID" id="19327745"/>
<dbReference type="InterPro" id="IPR045306">
    <property type="entry name" value="SDH-like"/>
</dbReference>
<dbReference type="Gene3D" id="3.90.180.10">
    <property type="entry name" value="Medium-chain alcohol dehydrogenases, catalytic domain"/>
    <property type="match status" value="1"/>
</dbReference>
<comment type="cofactor">
    <cofactor evidence="1 17">
        <name>Zn(2+)</name>
        <dbReference type="ChEBI" id="CHEBI:29105"/>
    </cofactor>
</comment>
<keyword evidence="8" id="KW-0520">NAD</keyword>
<dbReference type="Proteomes" id="UP000014074">
    <property type="component" value="Unassembled WGS sequence"/>
</dbReference>
<gene>
    <name evidence="19" type="ORF">UCRPA7_7026</name>
</gene>
<dbReference type="PANTHER" id="PTHR43161">
    <property type="entry name" value="SORBITOL DEHYDROGENASE"/>
    <property type="match status" value="1"/>
</dbReference>
<evidence type="ECO:0000256" key="14">
    <source>
        <dbReference type="ARBA" id="ARBA00038954"/>
    </source>
</evidence>
<evidence type="ECO:0000256" key="15">
    <source>
        <dbReference type="ARBA" id="ARBA00039783"/>
    </source>
</evidence>
<dbReference type="OrthoDB" id="3941538at2759"/>
<keyword evidence="3 17" id="KW-0479">Metal-binding</keyword>
<evidence type="ECO:0000256" key="12">
    <source>
        <dbReference type="ARBA" id="ARBA00030139"/>
    </source>
</evidence>
<dbReference type="GO" id="GO:0050019">
    <property type="term" value="F:L-arabinitol 4-dehydrogenase activity"/>
    <property type="evidence" value="ECO:0007669"/>
    <property type="project" value="UniProtKB-EC"/>
</dbReference>
<evidence type="ECO:0000256" key="11">
    <source>
        <dbReference type="ARBA" id="ARBA00026119"/>
    </source>
</evidence>
<dbReference type="GO" id="GO:0046526">
    <property type="term" value="F:D-xylulose reductase activity"/>
    <property type="evidence" value="ECO:0007669"/>
    <property type="project" value="UniProtKB-EC"/>
</dbReference>
<evidence type="ECO:0000256" key="8">
    <source>
        <dbReference type="ARBA" id="ARBA00023027"/>
    </source>
</evidence>
<dbReference type="SUPFAM" id="SSF51735">
    <property type="entry name" value="NAD(P)-binding Rossmann-fold domains"/>
    <property type="match status" value="2"/>
</dbReference>
<dbReference type="InterPro" id="IPR011032">
    <property type="entry name" value="GroES-like_sf"/>
</dbReference>
<dbReference type="PANTHER" id="PTHR43161:SF9">
    <property type="entry name" value="SORBITOL DEHYDROGENASE"/>
    <property type="match status" value="1"/>
</dbReference>
<dbReference type="Pfam" id="PF00107">
    <property type="entry name" value="ADH_zinc_N"/>
    <property type="match status" value="1"/>
</dbReference>
<keyword evidence="6" id="KW-0119">Carbohydrate metabolism</keyword>
<dbReference type="InterPro" id="IPR036291">
    <property type="entry name" value="NAD(P)-bd_dom_sf"/>
</dbReference>
<dbReference type="InterPro" id="IPR013149">
    <property type="entry name" value="ADH-like_C"/>
</dbReference>
<name>R8BDM2_PHAM7</name>
<dbReference type="GO" id="GO:0008270">
    <property type="term" value="F:zinc ion binding"/>
    <property type="evidence" value="ECO:0007669"/>
    <property type="project" value="InterPro"/>
</dbReference>
<proteinExistence type="inferred from homology"/>
<dbReference type="FunFam" id="3.40.50.720:FF:000084">
    <property type="entry name" value="Short-chain dehydrogenase reductase"/>
    <property type="match status" value="1"/>
</dbReference>
<evidence type="ECO:0000256" key="6">
    <source>
        <dbReference type="ARBA" id="ARBA00022935"/>
    </source>
</evidence>
<dbReference type="SMART" id="SM00829">
    <property type="entry name" value="PKS_ER"/>
    <property type="match status" value="1"/>
</dbReference>
<dbReference type="eggNOG" id="KOG0024">
    <property type="taxonomic scope" value="Eukaryota"/>
</dbReference>
<comment type="pathway">
    <text evidence="10">Carbohydrate degradation; L-arabinose degradation via L-arabinitol; D-xylulose 5-phosphate from L-arabinose (fungal route): step 4/5.</text>
</comment>
<dbReference type="InterPro" id="IPR020843">
    <property type="entry name" value="ER"/>
</dbReference>
<sequence length="633" mass="67621">MTEVNRAFVLQSIKNVSFEDRPVPSLRDEHDVRIHVEQTGICGSDVHYWQRGRIGDFILQSPIVLGHESAGVVVEVGKKVKNVKVGDRVAIEPGVPCRRCDFCRSGAYNLCEDTVFAATPPHDGTLQKYYTVASDYVYPIPEHMSAEDGALVEPVAVAVQIVKVADLRAGQSVLVFGCGPIGVLCQAVAKASGASKVIGVDISESRAQFARDFAADGVYVSNTSAPEGTDPVDAARAVGEKIVAEFGLGEGADVVLECTGAEPCIQAGIFAAKKGGTYVQAGMGRENVTFPITTACIRALNIKGSIRYSTGCYPQAVKLIASGKIQPSKLITHRFKFEQAVDAFELIHPLKPLQAAKKIAIMVLAEHPNPTAPVLSHFSLDGKTALVTGGSRGIGQQVVVGFLEAGASVGFTYSSTSTNEVSSLVKSLSSAHPGRTIKAYQCNVTDRASVVAVTEQAAKDLGGLDIVVANAGIADHIPAEDYPEDKFRKILDVNFHGAFWTAQAAANVMKGSKTRGSIIFTASVSGILVNVPQKQAAYNASKAGVIHLAKSLAVEWTDFARVNCVSPGFIATEMLDVHPKEWRDKWFGMIPASRLCQTSELKGSYVYLASDASSYMTGMHQNYPSYFQMLIEG</sequence>
<dbReference type="GO" id="GO:0006062">
    <property type="term" value="P:sorbitol catabolic process"/>
    <property type="evidence" value="ECO:0007669"/>
    <property type="project" value="TreeGrafter"/>
</dbReference>
<dbReference type="SUPFAM" id="SSF50129">
    <property type="entry name" value="GroES-like"/>
    <property type="match status" value="1"/>
</dbReference>
<feature type="domain" description="Enoyl reductase (ER)" evidence="18">
    <location>
        <begin position="11"/>
        <end position="364"/>
    </location>
</feature>
<dbReference type="GO" id="GO:0019568">
    <property type="term" value="P:arabinose catabolic process"/>
    <property type="evidence" value="ECO:0007669"/>
    <property type="project" value="UniProtKB-KW"/>
</dbReference>
<dbReference type="EC" id="1.1.1.12" evidence="14"/>
<dbReference type="InterPro" id="IPR020904">
    <property type="entry name" value="Sc_DH/Rdtase_CS"/>
</dbReference>
<comment type="function">
    <text evidence="9">Xylitol dehydrogenase which catalyzes the conversion of xylitol to D-xylulose. Xylose is a major component of hemicelluloses such as xylan. Most fungi utilize D-xylose via three enzymatic reactions, xylose reductase (XR), xylitol dehydrogenase (XDH), and xylulokinase, to form xylulose 5-phosphate, which enters pentose phosphate pathway.</text>
</comment>
<comment type="similarity">
    <text evidence="2 17">Belongs to the zinc-containing alcohol dehydrogenase family.</text>
</comment>
<dbReference type="PRINTS" id="PR00080">
    <property type="entry name" value="SDRFAMILY"/>
</dbReference>
<evidence type="ECO:0000256" key="17">
    <source>
        <dbReference type="RuleBase" id="RU361277"/>
    </source>
</evidence>
<evidence type="ECO:0000256" key="10">
    <source>
        <dbReference type="ARBA" id="ARBA00025713"/>
    </source>
</evidence>
<evidence type="ECO:0000313" key="19">
    <source>
        <dbReference type="EMBL" id="EON97390.1"/>
    </source>
</evidence>
<keyword evidence="7" id="KW-0560">Oxidoreductase</keyword>
<evidence type="ECO:0000256" key="5">
    <source>
        <dbReference type="ARBA" id="ARBA00022857"/>
    </source>
</evidence>
<evidence type="ECO:0000256" key="13">
    <source>
        <dbReference type="ARBA" id="ARBA00037881"/>
    </source>
</evidence>
<comment type="pathway">
    <text evidence="13">Carbohydrate degradation; L-arabinose degradation via L-arabinitol; D-xylulose 5-phosphate from L-arabinose (fungal route): step 2/5.</text>
</comment>
<dbReference type="HOGENOM" id="CLU_432226_0_0_1"/>
<evidence type="ECO:0000256" key="4">
    <source>
        <dbReference type="ARBA" id="ARBA00022833"/>
    </source>
</evidence>
<keyword evidence="5" id="KW-0521">NADP</keyword>
<evidence type="ECO:0000259" key="18">
    <source>
        <dbReference type="SMART" id="SM00829"/>
    </source>
</evidence>
<keyword evidence="20" id="KW-1185">Reference proteome</keyword>
<dbReference type="AlphaFoldDB" id="R8BDM2"/>
<dbReference type="InterPro" id="IPR002347">
    <property type="entry name" value="SDR_fam"/>
</dbReference>
<dbReference type="CDD" id="cd05285">
    <property type="entry name" value="sorbitol_DH"/>
    <property type="match status" value="1"/>
</dbReference>
<dbReference type="EC" id="1.1.1.9" evidence="11"/>
<protein>
    <recommendedName>
        <fullName evidence="15">L-arabinitol 4-dehydrogenase</fullName>
        <ecNumber evidence="14">1.1.1.12</ecNumber>
        <ecNumber evidence="11">1.1.1.9</ecNumber>
    </recommendedName>
    <alternativeName>
        <fullName evidence="12">Xylitol dehydrogenase A</fullName>
    </alternativeName>
</protein>
<comment type="catalytic activity">
    <reaction evidence="16">
        <text>L-arabinitol + NAD(+) = L-xylulose + NADH + H(+)</text>
        <dbReference type="Rhea" id="RHEA:16381"/>
        <dbReference type="ChEBI" id="CHEBI:15378"/>
        <dbReference type="ChEBI" id="CHEBI:17399"/>
        <dbReference type="ChEBI" id="CHEBI:18403"/>
        <dbReference type="ChEBI" id="CHEBI:57540"/>
        <dbReference type="ChEBI" id="CHEBI:57945"/>
        <dbReference type="EC" id="1.1.1.12"/>
    </reaction>
</comment>
<evidence type="ECO:0000313" key="20">
    <source>
        <dbReference type="Proteomes" id="UP000014074"/>
    </source>
</evidence>
<dbReference type="InterPro" id="IPR013154">
    <property type="entry name" value="ADH-like_N"/>
</dbReference>
<dbReference type="PROSITE" id="PS00061">
    <property type="entry name" value="ADH_SHORT"/>
    <property type="match status" value="1"/>
</dbReference>
<reference evidence="20" key="1">
    <citation type="journal article" date="2013" name="Genome Announc.">
        <title>Draft genome sequence of the ascomycete Phaeoacremonium aleophilum strain UCR-PA7, a causal agent of the esca disease complex in grapevines.</title>
        <authorList>
            <person name="Blanco-Ulate B."/>
            <person name="Rolshausen P."/>
            <person name="Cantu D."/>
        </authorList>
    </citation>
    <scope>NUCLEOTIDE SEQUENCE [LARGE SCALE GENOMIC DNA]</scope>
    <source>
        <strain evidence="20">UCR-PA7</strain>
    </source>
</reference>
<dbReference type="KEGG" id="tmn:UCRPA7_7026"/>
<dbReference type="InterPro" id="IPR002328">
    <property type="entry name" value="ADH_Zn_CS"/>
</dbReference>
<evidence type="ECO:0000256" key="9">
    <source>
        <dbReference type="ARBA" id="ARBA00024843"/>
    </source>
</evidence>
<evidence type="ECO:0000256" key="2">
    <source>
        <dbReference type="ARBA" id="ARBA00008072"/>
    </source>
</evidence>
<dbReference type="Pfam" id="PF08240">
    <property type="entry name" value="ADH_N"/>
    <property type="match status" value="1"/>
</dbReference>
<dbReference type="FunFam" id="3.40.50.720:FF:000068">
    <property type="entry name" value="Sorbitol dehydrogenase"/>
    <property type="match status" value="1"/>
</dbReference>
<dbReference type="Pfam" id="PF13561">
    <property type="entry name" value="adh_short_C2"/>
    <property type="match status" value="1"/>
</dbReference>
<evidence type="ECO:0000256" key="1">
    <source>
        <dbReference type="ARBA" id="ARBA00001947"/>
    </source>
</evidence>
<dbReference type="EMBL" id="KB933264">
    <property type="protein sequence ID" value="EON97390.1"/>
    <property type="molecule type" value="Genomic_DNA"/>
</dbReference>
<evidence type="ECO:0000256" key="3">
    <source>
        <dbReference type="ARBA" id="ARBA00022723"/>
    </source>
</evidence>